<feature type="region of interest" description="Disordered" evidence="1">
    <location>
        <begin position="161"/>
        <end position="213"/>
    </location>
</feature>
<dbReference type="AlphaFoldDB" id="A0A7J6SNY6"/>
<evidence type="ECO:0000313" key="3">
    <source>
        <dbReference type="Proteomes" id="UP000553632"/>
    </source>
</evidence>
<dbReference type="Proteomes" id="UP000553632">
    <property type="component" value="Unassembled WGS sequence"/>
</dbReference>
<evidence type="ECO:0000313" key="2">
    <source>
        <dbReference type="EMBL" id="KAF4734405.1"/>
    </source>
</evidence>
<comment type="caution">
    <text evidence="2">The sequence shown here is derived from an EMBL/GenBank/DDBJ whole genome shotgun (WGS) entry which is preliminary data.</text>
</comment>
<feature type="non-terminal residue" evidence="2">
    <location>
        <position position="1"/>
    </location>
</feature>
<name>A0A7J6SNY6_PEROL</name>
<keyword evidence="3" id="KW-1185">Reference proteome</keyword>
<feature type="region of interest" description="Disordered" evidence="1">
    <location>
        <begin position="113"/>
        <end position="143"/>
    </location>
</feature>
<dbReference type="EMBL" id="JABANO010016887">
    <property type="protein sequence ID" value="KAF4734405.1"/>
    <property type="molecule type" value="Genomic_DNA"/>
</dbReference>
<feature type="compositionally biased region" description="Low complexity" evidence="1">
    <location>
        <begin position="113"/>
        <end position="125"/>
    </location>
</feature>
<gene>
    <name evidence="2" type="ORF">FOZ63_018392</name>
</gene>
<proteinExistence type="predicted"/>
<feature type="compositionally biased region" description="Basic and acidic residues" evidence="1">
    <location>
        <begin position="129"/>
        <end position="143"/>
    </location>
</feature>
<sequence length="213" mass="22578">AFSRRVLVAAFEAIFEVFGADDNPAADRALRGCADPGWEELLEAGVRRLKREAQNCDEEEVEGAAVNGEAFIESGVPPVVEAGALGEAIAALWSAIKGRIRLAQEFGYRGAAPPATALSPLPESAVGSERVEEAESTTRGDDLSEDIVRLKDIREGLGNILDGTREQAQSRAGAAVKPPATNLSSPISKSRLHPRQSSYHPPPATPASSARKR</sequence>
<protein>
    <submittedName>
        <fullName evidence="2">Uncharacterized protein</fullName>
    </submittedName>
</protein>
<organism evidence="2 3">
    <name type="scientific">Perkinsus olseni</name>
    <name type="common">Perkinsus atlanticus</name>
    <dbReference type="NCBI Taxonomy" id="32597"/>
    <lineage>
        <taxon>Eukaryota</taxon>
        <taxon>Sar</taxon>
        <taxon>Alveolata</taxon>
        <taxon>Perkinsozoa</taxon>
        <taxon>Perkinsea</taxon>
        <taxon>Perkinsida</taxon>
        <taxon>Perkinsidae</taxon>
        <taxon>Perkinsus</taxon>
    </lineage>
</organism>
<accession>A0A7J6SNY6</accession>
<evidence type="ECO:0000256" key="1">
    <source>
        <dbReference type="SAM" id="MobiDB-lite"/>
    </source>
</evidence>
<reference evidence="2 3" key="1">
    <citation type="submission" date="2020-04" db="EMBL/GenBank/DDBJ databases">
        <title>Perkinsus olseni comparative genomics.</title>
        <authorList>
            <person name="Bogema D.R."/>
        </authorList>
    </citation>
    <scope>NUCLEOTIDE SEQUENCE [LARGE SCALE GENOMIC DNA]</scope>
    <source>
        <strain evidence="2 3">ATCC PRA-207</strain>
    </source>
</reference>